<dbReference type="InterPro" id="IPR007730">
    <property type="entry name" value="SPOR-like_dom"/>
</dbReference>
<reference evidence="2" key="2">
    <citation type="journal article" date="2021" name="PeerJ">
        <title>Extensive microbial diversity within the chicken gut microbiome revealed by metagenomics and culture.</title>
        <authorList>
            <person name="Gilroy R."/>
            <person name="Ravi A."/>
            <person name="Getino M."/>
            <person name="Pursley I."/>
            <person name="Horton D.L."/>
            <person name="Alikhan N.F."/>
            <person name="Baker D."/>
            <person name="Gharbi K."/>
            <person name="Hall N."/>
            <person name="Watson M."/>
            <person name="Adriaenssens E.M."/>
            <person name="Foster-Nyarko E."/>
            <person name="Jarju S."/>
            <person name="Secka A."/>
            <person name="Antonio M."/>
            <person name="Oren A."/>
            <person name="Chaudhuri R.R."/>
            <person name="La Ragione R."/>
            <person name="Hildebrand F."/>
            <person name="Pallen M.J."/>
        </authorList>
    </citation>
    <scope>NUCLEOTIDE SEQUENCE</scope>
    <source>
        <strain evidence="2">ChiSjej3B21-11622</strain>
    </source>
</reference>
<dbReference type="GO" id="GO:0008745">
    <property type="term" value="F:N-acetylmuramoyl-L-alanine amidase activity"/>
    <property type="evidence" value="ECO:0007669"/>
    <property type="project" value="InterPro"/>
</dbReference>
<gene>
    <name evidence="2" type="ORF">IAB26_06630</name>
</gene>
<sequence>MNLNIKTSYMTNNPCYKKGASRKAIGLQLHTIGAAQGSAEAIRDSMNRSDYEAAVNAIVDSEEEGKVLLTLPDGMRSWADGGYGNQSLYTFEIGESDAMKYVPGTAEYTVTDEKRFKEDILRGYRNAVAFCAAKCRENGWDPLSKLGSGLYTISSHDEGRRAGLSTAHVDPTHIWDRLGLTMDQFRKDVKTAMENASAPGGQGDEAPSGSGKSWYKVQCGAFKSEEKAKAMAAELKKKGVDTFVFQDGGWYKVQCGAYEKKTNADRQKKQLEELGYEAFVTV</sequence>
<organism evidence="2 3">
    <name type="scientific">Candidatus Limivivens merdigallinarum</name>
    <dbReference type="NCBI Taxonomy" id="2840859"/>
    <lineage>
        <taxon>Bacteria</taxon>
        <taxon>Bacillati</taxon>
        <taxon>Bacillota</taxon>
        <taxon>Clostridia</taxon>
        <taxon>Lachnospirales</taxon>
        <taxon>Lachnospiraceae</taxon>
        <taxon>Lachnospiraceae incertae sedis</taxon>
        <taxon>Candidatus Limivivens</taxon>
    </lineage>
</organism>
<dbReference type="SUPFAM" id="SSF55846">
    <property type="entry name" value="N-acetylmuramoyl-L-alanine amidase-like"/>
    <property type="match status" value="1"/>
</dbReference>
<evidence type="ECO:0000313" key="2">
    <source>
        <dbReference type="EMBL" id="HIQ96220.1"/>
    </source>
</evidence>
<comment type="caution">
    <text evidence="2">The sequence shown here is derived from an EMBL/GenBank/DDBJ whole genome shotgun (WGS) entry which is preliminary data.</text>
</comment>
<dbReference type="AlphaFoldDB" id="A0A9D0ZVK4"/>
<protein>
    <submittedName>
        <fullName evidence="2">SPOR domain-containing protein</fullName>
    </submittedName>
</protein>
<evidence type="ECO:0000313" key="3">
    <source>
        <dbReference type="Proteomes" id="UP000886886"/>
    </source>
</evidence>
<dbReference type="PANTHER" id="PTHR38687:SF1">
    <property type="entry name" value="CELL DIVISION PROTEIN DEDD"/>
    <property type="match status" value="1"/>
</dbReference>
<dbReference type="GO" id="GO:0009253">
    <property type="term" value="P:peptidoglycan catabolic process"/>
    <property type="evidence" value="ECO:0007669"/>
    <property type="project" value="InterPro"/>
</dbReference>
<dbReference type="InterPro" id="IPR036505">
    <property type="entry name" value="Amidase/PGRP_sf"/>
</dbReference>
<dbReference type="GO" id="GO:0030428">
    <property type="term" value="C:cell septum"/>
    <property type="evidence" value="ECO:0007669"/>
    <property type="project" value="TreeGrafter"/>
</dbReference>
<accession>A0A9D0ZVK4</accession>
<dbReference type="Gene3D" id="3.40.80.10">
    <property type="entry name" value="Peptidoglycan recognition protein-like"/>
    <property type="match status" value="1"/>
</dbReference>
<dbReference type="InterPro" id="IPR052521">
    <property type="entry name" value="Cell_div_SPOR-domain"/>
</dbReference>
<dbReference type="Pfam" id="PF05036">
    <property type="entry name" value="SPOR"/>
    <property type="match status" value="1"/>
</dbReference>
<dbReference type="EMBL" id="DVFT01000096">
    <property type="protein sequence ID" value="HIQ96220.1"/>
    <property type="molecule type" value="Genomic_DNA"/>
</dbReference>
<dbReference type="GO" id="GO:0032506">
    <property type="term" value="P:cytokinetic process"/>
    <property type="evidence" value="ECO:0007669"/>
    <property type="project" value="TreeGrafter"/>
</dbReference>
<evidence type="ECO:0000259" key="1">
    <source>
        <dbReference type="PROSITE" id="PS51724"/>
    </source>
</evidence>
<dbReference type="InterPro" id="IPR036680">
    <property type="entry name" value="SPOR-like_sf"/>
</dbReference>
<dbReference type="GO" id="GO:0042834">
    <property type="term" value="F:peptidoglycan binding"/>
    <property type="evidence" value="ECO:0007669"/>
    <property type="project" value="InterPro"/>
</dbReference>
<dbReference type="PANTHER" id="PTHR38687">
    <property type="entry name" value="CELL DIVISION PROTEIN DEDD-RELATED"/>
    <property type="match status" value="1"/>
</dbReference>
<proteinExistence type="predicted"/>
<dbReference type="Proteomes" id="UP000886886">
    <property type="component" value="Unassembled WGS sequence"/>
</dbReference>
<name>A0A9D0ZVK4_9FIRM</name>
<dbReference type="Gene3D" id="3.30.70.1070">
    <property type="entry name" value="Sporulation related repeat"/>
    <property type="match status" value="1"/>
</dbReference>
<dbReference type="PROSITE" id="PS51724">
    <property type="entry name" value="SPOR"/>
    <property type="match status" value="1"/>
</dbReference>
<dbReference type="SUPFAM" id="SSF110997">
    <property type="entry name" value="Sporulation related repeat"/>
    <property type="match status" value="1"/>
</dbReference>
<reference evidence="2" key="1">
    <citation type="submission" date="2020-10" db="EMBL/GenBank/DDBJ databases">
        <authorList>
            <person name="Gilroy R."/>
        </authorList>
    </citation>
    <scope>NUCLEOTIDE SEQUENCE</scope>
    <source>
        <strain evidence="2">ChiSjej3B21-11622</strain>
    </source>
</reference>
<feature type="domain" description="SPOR" evidence="1">
    <location>
        <begin position="209"/>
        <end position="282"/>
    </location>
</feature>
<dbReference type="GO" id="GO:0032153">
    <property type="term" value="C:cell division site"/>
    <property type="evidence" value="ECO:0007669"/>
    <property type="project" value="TreeGrafter"/>
</dbReference>